<feature type="chain" id="PRO_5042442654" evidence="2">
    <location>
        <begin position="21"/>
        <end position="757"/>
    </location>
</feature>
<proteinExistence type="predicted"/>
<evidence type="ECO:0000313" key="3">
    <source>
        <dbReference type="EMBL" id="KAK3250355.1"/>
    </source>
</evidence>
<evidence type="ECO:0000256" key="1">
    <source>
        <dbReference type="SAM" id="MobiDB-lite"/>
    </source>
</evidence>
<name>A0AAE0CA80_9CHLO</name>
<sequence>MYPKMLGFLAVAMFATGANAALTVSDHSPSAHANSGIYYTDGSKMAVTWTKLATDTSCFCRLRASKNSMSDSPGAYGSNTVLTNMDDSTLEDYGHHWQSCSSDASTSTTTSYTHLPDGYYLFTASCDINGGGYAAADFMFKLDNVAPVSHITPAANYDPSPATEPTYSFALSATDYYGTTSTISGTSAEPNPPYMKVKKVSTSTENGAIQFKVKVDNSGWDTKTSPFNPGSLGAGPHCISVKAYDIAKNTESYESIYCWTVETFEKTAGCTFSYSLNNAEYKSTGSHPYADVEDLPDGTNTFKLKAHDMYGNHHVDNANTFTWTVDTIKPTASFTTGGTWAETELVTSTKGTFTYKSSESGSFFKYQVDGGVFVTANTALTQTFPAETFYVGSCSGTSHSFGVKSVDPLGNVGDTVTSTFTVEPINTGLVLSNAASGSVVASSTAVFTISALVDNDAPSTFSYEYKINDGAYKKGVHFPKFGVKGLADGAYTITARAITAGGCTDPSPITVSFTVDTTAPTTTLQCPASPSNSDSLTVYGSVADATMKSSGTQYKLGSAPYSTPGSPMVPCTGCPDDTFAIMLESLVEGSYTLYAKSTDTAGMTGAEDSCSWVVDFGPPETVVVSGPPSPMHATETSFFTFACQEEGCVYMYQVDSQGYMQAPGANATFTGISQGVHTLQVYAIDAAGNADPTPAAYTWTVYGDEMYGGYCDTCSFAAKGSITPLTFVPKETTYVHGFDSSPIDDAPPPAPDSEDME</sequence>
<evidence type="ECO:0000256" key="2">
    <source>
        <dbReference type="SAM" id="SignalP"/>
    </source>
</evidence>
<evidence type="ECO:0000313" key="4">
    <source>
        <dbReference type="EMBL" id="KAK3252818.1"/>
    </source>
</evidence>
<feature type="region of interest" description="Disordered" evidence="1">
    <location>
        <begin position="738"/>
        <end position="757"/>
    </location>
</feature>
<feature type="signal peptide" evidence="2">
    <location>
        <begin position="1"/>
        <end position="20"/>
    </location>
</feature>
<reference evidence="3 5" key="1">
    <citation type="journal article" date="2015" name="Genome Biol. Evol.">
        <title>Comparative Genomics of a Bacterivorous Green Alga Reveals Evolutionary Causalities and Consequences of Phago-Mixotrophic Mode of Nutrition.</title>
        <authorList>
            <person name="Burns J.A."/>
            <person name="Paasch A."/>
            <person name="Narechania A."/>
            <person name="Kim E."/>
        </authorList>
    </citation>
    <scope>NUCLEOTIDE SEQUENCE [LARGE SCALE GENOMIC DNA]</scope>
    <source>
        <strain evidence="3">PLY_AMNH</strain>
    </source>
</reference>
<dbReference type="Proteomes" id="UP001190700">
    <property type="component" value="Unassembled WGS sequence"/>
</dbReference>
<dbReference type="EMBL" id="LGRX02026756">
    <property type="protein sequence ID" value="KAK3250355.1"/>
    <property type="molecule type" value="Genomic_DNA"/>
</dbReference>
<comment type="caution">
    <text evidence="3">The sequence shown here is derived from an EMBL/GenBank/DDBJ whole genome shotgun (WGS) entry which is preliminary data.</text>
</comment>
<keyword evidence="5" id="KW-1185">Reference proteome</keyword>
<protein>
    <submittedName>
        <fullName evidence="3">Uncharacterized protein</fullName>
    </submittedName>
</protein>
<dbReference type="EMBL" id="LGRX02025171">
    <property type="protein sequence ID" value="KAK3252818.1"/>
    <property type="molecule type" value="Genomic_DNA"/>
</dbReference>
<reference evidence="3" key="2">
    <citation type="submission" date="2023-06" db="EMBL/GenBank/DDBJ databases">
        <title>Long-read-based genome assembly of the green algal bacterivore Cymbomonas tetramitiformis.</title>
        <authorList>
            <person name="Gyaltshen Y."/>
            <person name="Rozenberg A."/>
            <person name="Paasch A."/>
            <person name="Burns J.A."/>
            <person name="Warring S."/>
            <person name="Larson R."/>
            <person name="Maurer-Alcala X."/>
            <person name="Dacks J."/>
            <person name="Kim E."/>
        </authorList>
    </citation>
    <scope>NUCLEOTIDE SEQUENCE</scope>
    <source>
        <strain evidence="3">PLY_AMNH</strain>
    </source>
</reference>
<accession>A0AAE0CA80</accession>
<gene>
    <name evidence="4" type="ORF">CYMTET_37906</name>
    <name evidence="3" type="ORF">CYMTET_40261</name>
</gene>
<organism evidence="3 5">
    <name type="scientific">Cymbomonas tetramitiformis</name>
    <dbReference type="NCBI Taxonomy" id="36881"/>
    <lineage>
        <taxon>Eukaryota</taxon>
        <taxon>Viridiplantae</taxon>
        <taxon>Chlorophyta</taxon>
        <taxon>Pyramimonadophyceae</taxon>
        <taxon>Pyramimonadales</taxon>
        <taxon>Pyramimonadaceae</taxon>
        <taxon>Cymbomonas</taxon>
    </lineage>
</organism>
<keyword evidence="2" id="KW-0732">Signal</keyword>
<dbReference type="AlphaFoldDB" id="A0AAE0CA80"/>
<evidence type="ECO:0000313" key="5">
    <source>
        <dbReference type="Proteomes" id="UP001190700"/>
    </source>
</evidence>